<proteinExistence type="predicted"/>
<dbReference type="SUPFAM" id="SSF52540">
    <property type="entry name" value="P-loop containing nucleoside triphosphate hydrolases"/>
    <property type="match status" value="1"/>
</dbReference>
<feature type="coiled-coil region" evidence="1">
    <location>
        <begin position="796"/>
        <end position="823"/>
    </location>
</feature>
<dbReference type="Gene3D" id="3.40.50.300">
    <property type="entry name" value="P-loop containing nucleotide triphosphate hydrolases"/>
    <property type="match status" value="1"/>
</dbReference>
<dbReference type="Pfam" id="PF13558">
    <property type="entry name" value="SbcC_Walker_B"/>
    <property type="match status" value="1"/>
</dbReference>
<feature type="coiled-coil region" evidence="1">
    <location>
        <begin position="695"/>
        <end position="722"/>
    </location>
</feature>
<dbReference type="Pfam" id="PF13555">
    <property type="entry name" value="AAA_29"/>
    <property type="match status" value="1"/>
</dbReference>
<dbReference type="Gene3D" id="3.40.1140.10">
    <property type="match status" value="1"/>
</dbReference>
<evidence type="ECO:0000313" key="3">
    <source>
        <dbReference type="Proteomes" id="UP001500469"/>
    </source>
</evidence>
<sequence>MNLSLFSTKPSESGFRLHTYEVWNWGTFDRVIYSIEPGGETSLLTGGNGSGKTTLVDGLLTLLLPERRARAYNQTAGEKGERTEETYWLGEYGETENADTNTREVKKLRPVKSEAQSVLIAVFQNESQFVTLAQSRWYAGGELKRSFIIAHKKLSIKDDFMPFDVSGEWRKRLKQKYPKQGSREILFFADGPGEYGERMRKAFGMRSEKAQTLFNKTIGLKVLGNLDEFVRQQMLEELDSETEFQKVKIHYKTLNDAHQAIEKAHKQIELLEPIRGMSIGLSKLKADLSREENFRDIAPLWFASKQEVLVQGFIATTNEQKREKEEKRETLTNEVEALDHDRINLEVQIESDEVGRQIRDLERNNKRFEQEKSEREKELIAYSELAENLELQPNPQSQALFNDQRRLASERKKKLAEQLDQKEEEKFQTRKELDDIKLKFDNLSNELSVLRSQKNNITGHPTRIKSEILEAVGATEREIPFVGELIKVRDDARDWEPAIERLLHNFALRLIVPDKYYQQVNGYVNAHDLRGRIIYHRFNKKEVASPIFQQTIEKELIHKLDFKASDYTQWIKNEVSFKFNHQCVDDLDAFRLSDKAITREGLIKNTGRHEKDDRPEIKNRQKYVLGWDNKEKIAALREAVASVHEQIKTVESRLSAIKSQQTRMRRDSENLTSFIAYKAFKKIDWWSLAAEIQGNIKKIEELEKTNNRINTLKKQKEETLRIIKSKQELVKGLDKEITQMDTQIGFQHQKLRESQDTIQRYAYLNTVARLGDFEEHFISEMGRDIDSIEKIRNKVVGAINQQIEKLRDDIRRMESDSENLMRHFKNPDKEIADQFSDWNADTHRLSERAEFIEEYVALLERIEKEELAGYKEQFKKYLNEEMITKMSDFQSWLEQQEEDIEENIEVLNKSLAKINFISNPPAFIKLQVEKDYSPKVKEFKQQLSGWKPNSTEFARTQDDRILEESFGKIKSLLDKLTTEENLRKEVLDVRNWLKFKAVALYKKDPSRIFRSYTGTAKLSGGEAAQLTYTILGSAIAYQFGIHSEGLNTNSFRFICVDEAFSKQDDEKAQFLMELCKQLHLQVMVVSPAKAEEVAIVEPYIARIHFVQRKENRHSVVYDMPIKQLQEHREQFLQPSV</sequence>
<keyword evidence="1" id="KW-0175">Coiled coil</keyword>
<reference evidence="3" key="1">
    <citation type="journal article" date="2019" name="Int. J. Syst. Evol. Microbiol.">
        <title>The Global Catalogue of Microorganisms (GCM) 10K type strain sequencing project: providing services to taxonomists for standard genome sequencing and annotation.</title>
        <authorList>
            <consortium name="The Broad Institute Genomics Platform"/>
            <consortium name="The Broad Institute Genome Sequencing Center for Infectious Disease"/>
            <person name="Wu L."/>
            <person name="Ma J."/>
        </authorList>
    </citation>
    <scope>NUCLEOTIDE SEQUENCE [LARGE SCALE GENOMIC DNA]</scope>
    <source>
        <strain evidence="3">JCM 16112</strain>
    </source>
</reference>
<evidence type="ECO:0000256" key="1">
    <source>
        <dbReference type="SAM" id="Coils"/>
    </source>
</evidence>
<keyword evidence="2" id="KW-0547">Nucleotide-binding</keyword>
<name>A0ABP3YFL4_9BACT</name>
<dbReference type="EMBL" id="BAAAFI010000041">
    <property type="protein sequence ID" value="GAA0880210.1"/>
    <property type="molecule type" value="Genomic_DNA"/>
</dbReference>
<evidence type="ECO:0000313" key="2">
    <source>
        <dbReference type="EMBL" id="GAA0880210.1"/>
    </source>
</evidence>
<keyword evidence="3" id="KW-1185">Reference proteome</keyword>
<dbReference type="GO" id="GO:0005524">
    <property type="term" value="F:ATP binding"/>
    <property type="evidence" value="ECO:0007669"/>
    <property type="project" value="UniProtKB-KW"/>
</dbReference>
<protein>
    <submittedName>
        <fullName evidence="2">ATP-binding protein</fullName>
    </submittedName>
</protein>
<dbReference type="InterPro" id="IPR027417">
    <property type="entry name" value="P-loop_NTPase"/>
</dbReference>
<gene>
    <name evidence="2" type="ORF">GCM10009119_31800</name>
</gene>
<dbReference type="Proteomes" id="UP001500469">
    <property type="component" value="Unassembled WGS sequence"/>
</dbReference>
<dbReference type="RefSeq" id="WP_343853366.1">
    <property type="nucleotide sequence ID" value="NZ_BAAAFI010000041.1"/>
</dbReference>
<keyword evidence="2" id="KW-0067">ATP-binding</keyword>
<feature type="coiled-coil region" evidence="1">
    <location>
        <begin position="314"/>
        <end position="453"/>
    </location>
</feature>
<accession>A0ABP3YFL4</accession>
<comment type="caution">
    <text evidence="2">The sequence shown here is derived from an EMBL/GenBank/DDBJ whole genome shotgun (WGS) entry which is preliminary data.</text>
</comment>
<organism evidence="2 3">
    <name type="scientific">Algoriphagus jejuensis</name>
    <dbReference type="NCBI Taxonomy" id="419934"/>
    <lineage>
        <taxon>Bacteria</taxon>
        <taxon>Pseudomonadati</taxon>
        <taxon>Bacteroidota</taxon>
        <taxon>Cytophagia</taxon>
        <taxon>Cytophagales</taxon>
        <taxon>Cyclobacteriaceae</taxon>
        <taxon>Algoriphagus</taxon>
    </lineage>
</organism>